<dbReference type="HOGENOM" id="CLU_2965506_0_0_1"/>
<reference evidence="1" key="2">
    <citation type="submission" date="2015-06" db="UniProtKB">
        <authorList>
            <consortium name="EnsemblPlants"/>
        </authorList>
    </citation>
    <scope>IDENTIFICATION</scope>
    <source>
        <strain evidence="1">DM1-3 516 R44</strain>
    </source>
</reference>
<protein>
    <submittedName>
        <fullName evidence="1">Uncharacterized protein</fullName>
    </submittedName>
</protein>
<dbReference type="EnsemblPlants" id="PGSC0003DMT400009563">
    <property type="protein sequence ID" value="PGSC0003DMT400009563"/>
    <property type="gene ID" value="PGSC0003DMG402003730"/>
</dbReference>
<reference evidence="2" key="1">
    <citation type="journal article" date="2011" name="Nature">
        <title>Genome sequence and analysis of the tuber crop potato.</title>
        <authorList>
            <consortium name="The Potato Genome Sequencing Consortium"/>
        </authorList>
    </citation>
    <scope>NUCLEOTIDE SEQUENCE [LARGE SCALE GENOMIC DNA]</scope>
    <source>
        <strain evidence="2">cv. DM1-3 516 R44</strain>
    </source>
</reference>
<dbReference type="PaxDb" id="4113-PGSC0003DMT400009563"/>
<dbReference type="InParanoid" id="M0ZWI2"/>
<sequence length="59" mass="6750">METDEIPVNELCMSQTLAIHCITIYNPNQISFLLNLQPIPLYIGLYYLPEFALYGTSLI</sequence>
<evidence type="ECO:0000313" key="2">
    <source>
        <dbReference type="Proteomes" id="UP000011115"/>
    </source>
</evidence>
<dbReference type="Proteomes" id="UP000011115">
    <property type="component" value="Unassembled WGS sequence"/>
</dbReference>
<organism evidence="1 2">
    <name type="scientific">Solanum tuberosum</name>
    <name type="common">Potato</name>
    <dbReference type="NCBI Taxonomy" id="4113"/>
    <lineage>
        <taxon>Eukaryota</taxon>
        <taxon>Viridiplantae</taxon>
        <taxon>Streptophyta</taxon>
        <taxon>Embryophyta</taxon>
        <taxon>Tracheophyta</taxon>
        <taxon>Spermatophyta</taxon>
        <taxon>Magnoliopsida</taxon>
        <taxon>eudicotyledons</taxon>
        <taxon>Gunneridae</taxon>
        <taxon>Pentapetalae</taxon>
        <taxon>asterids</taxon>
        <taxon>lamiids</taxon>
        <taxon>Solanales</taxon>
        <taxon>Solanaceae</taxon>
        <taxon>Solanoideae</taxon>
        <taxon>Solaneae</taxon>
        <taxon>Solanum</taxon>
    </lineage>
</organism>
<keyword evidence="2" id="KW-1185">Reference proteome</keyword>
<accession>M0ZWI2</accession>
<proteinExistence type="predicted"/>
<evidence type="ECO:0000313" key="1">
    <source>
        <dbReference type="EnsemblPlants" id="PGSC0003DMT400009563"/>
    </source>
</evidence>
<dbReference type="AlphaFoldDB" id="M0ZWI2"/>
<dbReference type="Gramene" id="PGSC0003DMT400009563">
    <property type="protein sequence ID" value="PGSC0003DMT400009563"/>
    <property type="gene ID" value="PGSC0003DMG402003730"/>
</dbReference>
<name>M0ZWI2_SOLTU</name>